<dbReference type="PANTHER" id="PTHR12297">
    <property type="entry name" value="HYPOXIA-INDUCBILE GENE 1 HIG1 -RELATED"/>
    <property type="match status" value="1"/>
</dbReference>
<protein>
    <recommendedName>
        <fullName evidence="7">HIG1 domain-containing protein</fullName>
    </recommendedName>
</protein>
<comment type="subcellular location">
    <subcellularLocation>
        <location evidence="1">Mitochondrion membrane</location>
    </subcellularLocation>
</comment>
<evidence type="ECO:0000313" key="9">
    <source>
        <dbReference type="Proteomes" id="UP001160148"/>
    </source>
</evidence>
<dbReference type="Pfam" id="PF04588">
    <property type="entry name" value="HIG_1_N"/>
    <property type="match status" value="1"/>
</dbReference>
<feature type="transmembrane region" description="Helical" evidence="6">
    <location>
        <begin position="63"/>
        <end position="83"/>
    </location>
</feature>
<evidence type="ECO:0000256" key="2">
    <source>
        <dbReference type="ARBA" id="ARBA00022692"/>
    </source>
</evidence>
<proteinExistence type="predicted"/>
<feature type="domain" description="HIG1" evidence="7">
    <location>
        <begin position="1"/>
        <end position="88"/>
    </location>
</feature>
<dbReference type="AlphaFoldDB" id="A0AAV0VTR5"/>
<gene>
    <name evidence="8" type="ORF">MEUPH1_LOCUS4428</name>
</gene>
<evidence type="ECO:0000259" key="7">
    <source>
        <dbReference type="PROSITE" id="PS51503"/>
    </source>
</evidence>
<keyword evidence="5 6" id="KW-0472">Membrane</keyword>
<keyword evidence="2 6" id="KW-0812">Transmembrane</keyword>
<dbReference type="Proteomes" id="UP001160148">
    <property type="component" value="Unassembled WGS sequence"/>
</dbReference>
<evidence type="ECO:0000313" key="8">
    <source>
        <dbReference type="EMBL" id="CAI6347661.1"/>
    </source>
</evidence>
<dbReference type="InterPro" id="IPR007667">
    <property type="entry name" value="Hypoxia_induced_domain"/>
</dbReference>
<evidence type="ECO:0000256" key="1">
    <source>
        <dbReference type="ARBA" id="ARBA00004325"/>
    </source>
</evidence>
<keyword evidence="4" id="KW-0496">Mitochondrion</keyword>
<feature type="transmembrane region" description="Helical" evidence="6">
    <location>
        <begin position="30"/>
        <end position="51"/>
    </location>
</feature>
<evidence type="ECO:0000256" key="3">
    <source>
        <dbReference type="ARBA" id="ARBA00022989"/>
    </source>
</evidence>
<sequence>MKNDSAKAKLVPDFRDPPRSSLFRQLGGNLLVPIGIVMTVGCFAVGLTSMVTSRPMLGQKMMYARVAFQGMTVAAMFYDLQFLPSPSH</sequence>
<reference evidence="8 9" key="1">
    <citation type="submission" date="2023-01" db="EMBL/GenBank/DDBJ databases">
        <authorList>
            <person name="Whitehead M."/>
        </authorList>
    </citation>
    <scope>NUCLEOTIDE SEQUENCE [LARGE SCALE GENOMIC DNA]</scope>
</reference>
<dbReference type="GO" id="GO:0031966">
    <property type="term" value="C:mitochondrial membrane"/>
    <property type="evidence" value="ECO:0007669"/>
    <property type="project" value="UniProtKB-SubCell"/>
</dbReference>
<dbReference type="Gene3D" id="6.10.140.1320">
    <property type="match status" value="1"/>
</dbReference>
<keyword evidence="3 6" id="KW-1133">Transmembrane helix</keyword>
<dbReference type="EMBL" id="CARXXK010000001">
    <property type="protein sequence ID" value="CAI6347661.1"/>
    <property type="molecule type" value="Genomic_DNA"/>
</dbReference>
<evidence type="ECO:0000256" key="4">
    <source>
        <dbReference type="ARBA" id="ARBA00023128"/>
    </source>
</evidence>
<organism evidence="8 9">
    <name type="scientific">Macrosiphum euphorbiae</name>
    <name type="common">potato aphid</name>
    <dbReference type="NCBI Taxonomy" id="13131"/>
    <lineage>
        <taxon>Eukaryota</taxon>
        <taxon>Metazoa</taxon>
        <taxon>Ecdysozoa</taxon>
        <taxon>Arthropoda</taxon>
        <taxon>Hexapoda</taxon>
        <taxon>Insecta</taxon>
        <taxon>Pterygota</taxon>
        <taxon>Neoptera</taxon>
        <taxon>Paraneoptera</taxon>
        <taxon>Hemiptera</taxon>
        <taxon>Sternorrhyncha</taxon>
        <taxon>Aphidomorpha</taxon>
        <taxon>Aphidoidea</taxon>
        <taxon>Aphididae</taxon>
        <taxon>Macrosiphini</taxon>
        <taxon>Macrosiphum</taxon>
    </lineage>
</organism>
<dbReference type="PROSITE" id="PS51503">
    <property type="entry name" value="HIG1"/>
    <property type="match status" value="1"/>
</dbReference>
<evidence type="ECO:0000256" key="5">
    <source>
        <dbReference type="ARBA" id="ARBA00023136"/>
    </source>
</evidence>
<keyword evidence="9" id="KW-1185">Reference proteome</keyword>
<comment type="caution">
    <text evidence="8">The sequence shown here is derived from an EMBL/GenBank/DDBJ whole genome shotgun (WGS) entry which is preliminary data.</text>
</comment>
<dbReference type="PANTHER" id="PTHR12297:SF3">
    <property type="entry name" value="HIG1 DOMAIN FAMILY MEMBER 1A"/>
    <property type="match status" value="1"/>
</dbReference>
<accession>A0AAV0VTR5</accession>
<name>A0AAV0VTR5_9HEMI</name>
<evidence type="ECO:0000256" key="6">
    <source>
        <dbReference type="SAM" id="Phobius"/>
    </source>
</evidence>
<dbReference type="InterPro" id="IPR050355">
    <property type="entry name" value="RCF1"/>
</dbReference>